<dbReference type="AlphaFoldDB" id="A0A3G9J220"/>
<organism evidence="5 6">
    <name type="scientific">Nocardioides baekrokdamisoli</name>
    <dbReference type="NCBI Taxonomy" id="1804624"/>
    <lineage>
        <taxon>Bacteria</taxon>
        <taxon>Bacillati</taxon>
        <taxon>Actinomycetota</taxon>
        <taxon>Actinomycetes</taxon>
        <taxon>Propionibacteriales</taxon>
        <taxon>Nocardioidaceae</taxon>
        <taxon>Nocardioides</taxon>
    </lineage>
</organism>
<dbReference type="PANTHER" id="PTHR46648">
    <property type="entry name" value="HIT FAMILY PROTEIN 1"/>
    <property type="match status" value="1"/>
</dbReference>
<dbReference type="PRINTS" id="PR00332">
    <property type="entry name" value="HISTRIAD"/>
</dbReference>
<dbReference type="PANTHER" id="PTHR46648:SF1">
    <property type="entry name" value="ADENOSINE 5'-MONOPHOSPHORAMIDASE HNT1"/>
    <property type="match status" value="1"/>
</dbReference>
<dbReference type="InterPro" id="IPR019808">
    <property type="entry name" value="Histidine_triad_CS"/>
</dbReference>
<dbReference type="InterPro" id="IPR036265">
    <property type="entry name" value="HIT-like_sf"/>
</dbReference>
<evidence type="ECO:0000256" key="1">
    <source>
        <dbReference type="PIRSR" id="PIRSR601310-1"/>
    </source>
</evidence>
<evidence type="ECO:0000313" key="6">
    <source>
        <dbReference type="Proteomes" id="UP000271573"/>
    </source>
</evidence>
<feature type="active site" description="Tele-AMP-histidine intermediate" evidence="1">
    <location>
        <position position="98"/>
    </location>
</feature>
<dbReference type="Pfam" id="PF01230">
    <property type="entry name" value="HIT"/>
    <property type="match status" value="1"/>
</dbReference>
<dbReference type="Gene3D" id="3.30.428.10">
    <property type="entry name" value="HIT-like"/>
    <property type="match status" value="1"/>
</dbReference>
<evidence type="ECO:0000259" key="4">
    <source>
        <dbReference type="PROSITE" id="PS51084"/>
    </source>
</evidence>
<accession>A0A3G9J220</accession>
<dbReference type="SUPFAM" id="SSF54197">
    <property type="entry name" value="HIT-like"/>
    <property type="match status" value="1"/>
</dbReference>
<gene>
    <name evidence="5" type="ORF">Back2_18950</name>
</gene>
<feature type="short sequence motif" description="Histidine triad motif" evidence="2 3">
    <location>
        <begin position="96"/>
        <end position="100"/>
    </location>
</feature>
<dbReference type="KEGG" id="nbe:Back2_18950"/>
<dbReference type="PROSITE" id="PS00892">
    <property type="entry name" value="HIT_1"/>
    <property type="match status" value="1"/>
</dbReference>
<evidence type="ECO:0000313" key="5">
    <source>
        <dbReference type="EMBL" id="BBH17608.1"/>
    </source>
</evidence>
<evidence type="ECO:0000256" key="3">
    <source>
        <dbReference type="PROSITE-ProRule" id="PRU00464"/>
    </source>
</evidence>
<dbReference type="CDD" id="cd01277">
    <property type="entry name" value="HINT_subgroup"/>
    <property type="match status" value="1"/>
</dbReference>
<reference evidence="5 6" key="1">
    <citation type="submission" date="2018-11" db="EMBL/GenBank/DDBJ databases">
        <title>Complete genome sequence of Nocardioides baekrokdamisoli strain KCTC 39748.</title>
        <authorList>
            <person name="Kang S.W."/>
            <person name="Lee K.C."/>
            <person name="Kim K.K."/>
            <person name="Kim J.S."/>
            <person name="Kim D.S."/>
            <person name="Ko S.H."/>
            <person name="Yang S.H."/>
            <person name="Shin Y.K."/>
            <person name="Lee J.S."/>
        </authorList>
    </citation>
    <scope>NUCLEOTIDE SEQUENCE [LARGE SCALE GENOMIC DNA]</scope>
    <source>
        <strain evidence="5 6">KCTC 39748</strain>
    </source>
</reference>
<sequence>MDCVFCAIAAGQIPSTKVYEDERTYAFLDIAPGSEGHMVVIPRAHSHDIREVEPADLSAVFAAAQLLTRRAYEVLDCDGVNVINNCGAPAGQTVFHTHVHVIPRYTGSDKDRVGHPWIPKPASAEELASLGAKFAL</sequence>
<proteinExistence type="predicted"/>
<name>A0A3G9J220_9ACTN</name>
<feature type="domain" description="HIT" evidence="4">
    <location>
        <begin position="4"/>
        <end position="112"/>
    </location>
</feature>
<dbReference type="PROSITE" id="PS51084">
    <property type="entry name" value="HIT_2"/>
    <property type="match status" value="1"/>
</dbReference>
<evidence type="ECO:0000256" key="2">
    <source>
        <dbReference type="PIRSR" id="PIRSR601310-3"/>
    </source>
</evidence>
<dbReference type="InterPro" id="IPR039384">
    <property type="entry name" value="HINT"/>
</dbReference>
<protein>
    <submittedName>
        <fullName evidence="5">Hypothetical histidine triad (HIT) protein</fullName>
    </submittedName>
</protein>
<dbReference type="GO" id="GO:0003824">
    <property type="term" value="F:catalytic activity"/>
    <property type="evidence" value="ECO:0007669"/>
    <property type="project" value="InterPro"/>
</dbReference>
<keyword evidence="6" id="KW-1185">Reference proteome</keyword>
<dbReference type="OrthoDB" id="9784774at2"/>
<dbReference type="EMBL" id="AP019307">
    <property type="protein sequence ID" value="BBH17608.1"/>
    <property type="molecule type" value="Genomic_DNA"/>
</dbReference>
<dbReference type="GO" id="GO:0009117">
    <property type="term" value="P:nucleotide metabolic process"/>
    <property type="evidence" value="ECO:0007669"/>
    <property type="project" value="TreeGrafter"/>
</dbReference>
<dbReference type="Proteomes" id="UP000271573">
    <property type="component" value="Chromosome"/>
</dbReference>
<dbReference type="InterPro" id="IPR011146">
    <property type="entry name" value="HIT-like"/>
</dbReference>
<dbReference type="InterPro" id="IPR001310">
    <property type="entry name" value="Histidine_triad_HIT"/>
</dbReference>
<dbReference type="RefSeq" id="WP_125568889.1">
    <property type="nucleotide sequence ID" value="NZ_AP019307.1"/>
</dbReference>